<keyword evidence="3 4" id="KW-0067">ATP-binding</keyword>
<dbReference type="PRINTS" id="PR00301">
    <property type="entry name" value="HEATSHOCK70"/>
</dbReference>
<dbReference type="InterPro" id="IPR029047">
    <property type="entry name" value="HSP70_peptide-bd_sf"/>
</dbReference>
<organism evidence="5 6">
    <name type="scientific">Hypsibius exemplaris</name>
    <name type="common">Freshwater tardigrade</name>
    <dbReference type="NCBI Taxonomy" id="2072580"/>
    <lineage>
        <taxon>Eukaryota</taxon>
        <taxon>Metazoa</taxon>
        <taxon>Ecdysozoa</taxon>
        <taxon>Tardigrada</taxon>
        <taxon>Eutardigrada</taxon>
        <taxon>Parachela</taxon>
        <taxon>Hypsibioidea</taxon>
        <taxon>Hypsibiidae</taxon>
        <taxon>Hypsibius</taxon>
    </lineage>
</organism>
<accession>A0A1W0X9G3</accession>
<dbReference type="InterPro" id="IPR013126">
    <property type="entry name" value="Hsp_70_fam"/>
</dbReference>
<evidence type="ECO:0000256" key="1">
    <source>
        <dbReference type="ARBA" id="ARBA00007381"/>
    </source>
</evidence>
<dbReference type="EMBL" id="MTYJ01000008">
    <property type="protein sequence ID" value="OQV24175.1"/>
    <property type="molecule type" value="Genomic_DNA"/>
</dbReference>
<dbReference type="SUPFAM" id="SSF53067">
    <property type="entry name" value="Actin-like ATPase domain"/>
    <property type="match status" value="2"/>
</dbReference>
<dbReference type="InterPro" id="IPR043129">
    <property type="entry name" value="ATPase_NBD"/>
</dbReference>
<dbReference type="PROSITE" id="PS01036">
    <property type="entry name" value="HSP70_3"/>
    <property type="match status" value="1"/>
</dbReference>
<keyword evidence="5" id="KW-0346">Stress response</keyword>
<dbReference type="OrthoDB" id="2963168at2759"/>
<dbReference type="AlphaFoldDB" id="A0A1W0X9G3"/>
<evidence type="ECO:0000256" key="4">
    <source>
        <dbReference type="RuleBase" id="RU003322"/>
    </source>
</evidence>
<dbReference type="PROSITE" id="PS00297">
    <property type="entry name" value="HSP70_1"/>
    <property type="match status" value="1"/>
</dbReference>
<dbReference type="GO" id="GO:0005524">
    <property type="term" value="F:ATP binding"/>
    <property type="evidence" value="ECO:0007669"/>
    <property type="project" value="UniProtKB-KW"/>
</dbReference>
<dbReference type="PANTHER" id="PTHR19375">
    <property type="entry name" value="HEAT SHOCK PROTEIN 70KDA"/>
    <property type="match status" value="1"/>
</dbReference>
<gene>
    <name evidence="5" type="ORF">BV898_02124</name>
</gene>
<reference evidence="6" key="1">
    <citation type="submission" date="2017-01" db="EMBL/GenBank/DDBJ databases">
        <title>Comparative genomics of anhydrobiosis in the tardigrade Hypsibius dujardini.</title>
        <authorList>
            <person name="Yoshida Y."/>
            <person name="Koutsovoulos G."/>
            <person name="Laetsch D."/>
            <person name="Stevens L."/>
            <person name="Kumar S."/>
            <person name="Horikawa D."/>
            <person name="Ishino K."/>
            <person name="Komine S."/>
            <person name="Tomita M."/>
            <person name="Blaxter M."/>
            <person name="Arakawa K."/>
        </authorList>
    </citation>
    <scope>NUCLEOTIDE SEQUENCE [LARGE SCALE GENOMIC DNA]</scope>
    <source>
        <strain evidence="6">Z151</strain>
    </source>
</reference>
<keyword evidence="2 4" id="KW-0547">Nucleotide-binding</keyword>
<dbReference type="FunFam" id="3.90.640.10:FF:000010">
    <property type="entry name" value="heat shock 70 kDa protein 14"/>
    <property type="match status" value="1"/>
</dbReference>
<dbReference type="InterPro" id="IPR018181">
    <property type="entry name" value="Heat_shock_70_CS"/>
</dbReference>
<dbReference type="CDD" id="cd24028">
    <property type="entry name" value="ASKHA_NBD_HSP70_HSPA1-like"/>
    <property type="match status" value="1"/>
</dbReference>
<name>A0A1W0X9G3_HYPEX</name>
<keyword evidence="6" id="KW-1185">Reference proteome</keyword>
<dbReference type="FunFam" id="3.30.30.30:FF:000005">
    <property type="entry name" value="Heat shock protein ssb1"/>
    <property type="match status" value="1"/>
</dbReference>
<dbReference type="Pfam" id="PF00012">
    <property type="entry name" value="HSP70"/>
    <property type="match status" value="2"/>
</dbReference>
<dbReference type="Gene3D" id="3.90.640.10">
    <property type="entry name" value="Actin, Chain A, domain 4"/>
    <property type="match status" value="1"/>
</dbReference>
<dbReference type="Gene3D" id="3.30.420.40">
    <property type="match status" value="2"/>
</dbReference>
<proteinExistence type="inferred from homology"/>
<dbReference type="FunFam" id="3.30.420.40:FF:000028">
    <property type="entry name" value="heat shock 70 kDa protein-like"/>
    <property type="match status" value="1"/>
</dbReference>
<dbReference type="GO" id="GO:0140662">
    <property type="term" value="F:ATP-dependent protein folding chaperone"/>
    <property type="evidence" value="ECO:0007669"/>
    <property type="project" value="InterPro"/>
</dbReference>
<comment type="caution">
    <text evidence="5">The sequence shown here is derived from an EMBL/GenBank/DDBJ whole genome shotgun (WGS) entry which is preliminary data.</text>
</comment>
<dbReference type="Proteomes" id="UP000192578">
    <property type="component" value="Unassembled WGS sequence"/>
</dbReference>
<evidence type="ECO:0000256" key="2">
    <source>
        <dbReference type="ARBA" id="ARBA00022741"/>
    </source>
</evidence>
<evidence type="ECO:0000313" key="6">
    <source>
        <dbReference type="Proteomes" id="UP000192578"/>
    </source>
</evidence>
<protein>
    <submittedName>
        <fullName evidence="5">Heat shock 70 kDa protein IV</fullName>
    </submittedName>
</protein>
<dbReference type="Gene3D" id="2.60.34.10">
    <property type="entry name" value="Substrate Binding Domain Of DNAk, Chain A, domain 1"/>
    <property type="match status" value="1"/>
</dbReference>
<dbReference type="PROSITE" id="PS00329">
    <property type="entry name" value="HSP70_2"/>
    <property type="match status" value="1"/>
</dbReference>
<comment type="similarity">
    <text evidence="1 4">Belongs to the heat shock protein 70 family.</text>
</comment>
<sequence>MALRVPEYQSIPPPPVIGIDLGTTNSCVAVYQNGQPKVVRTANGSDTTPSFVAFENPDGIREHASVDPPPPYRLLFAADAPKRIVGQEAKDNASSDPENTVFAVKRIIGRRFNEDEVRVNAARWPFKLVNVNNSPVVEVTEMGTRKCVKPEEISAEILKSLKGLAEDFLGIPSVTKAVITVPANFCDAQKRATKAAGELAGLEVIGMINEPTAAAVAYGLQNRKTDSDGRHKILVFDFGGGTLDVSIIKAVDNSDFTVLSTAGDMQFGGEDFDQRLLELLVAEFEAANGPGLRSSAQSMARLRDSAELAKKTLSGGLQAKVVVNSLFNGKHFKTTVTREQLEHACADLFGRILAPVERALRESKTEKEQIGQVVLVGGSSRIPKVIAILTEYFSSQQIYRDISADGAIAMGAAVYAHILQNESSEIKLQDIIPRSLGVGMADGSLLVIIPKHSKIPAEEQHRVQTSCDHQRAALFEVYEGEDPVADRNHRWASLVLKDIRVAARGEVKFEVKFKYDLSGILHVDVAENDSDRRGNLVINMK</sequence>
<evidence type="ECO:0000313" key="5">
    <source>
        <dbReference type="EMBL" id="OQV24175.1"/>
    </source>
</evidence>
<evidence type="ECO:0000256" key="3">
    <source>
        <dbReference type="ARBA" id="ARBA00022840"/>
    </source>
</evidence>
<dbReference type="SUPFAM" id="SSF100920">
    <property type="entry name" value="Heat shock protein 70kD (HSP70), peptide-binding domain"/>
    <property type="match status" value="1"/>
</dbReference>